<comment type="subcellular location">
    <subcellularLocation>
        <location evidence="2">Membrane</location>
        <topology evidence="2">Peripheral membrane protein</topology>
    </subcellularLocation>
</comment>
<evidence type="ECO:0000313" key="11">
    <source>
        <dbReference type="Proteomes" id="UP000177042"/>
    </source>
</evidence>
<keyword evidence="7" id="KW-0472">Membrane</keyword>
<name>A0A1F5JAB1_9BACT</name>
<evidence type="ECO:0000256" key="7">
    <source>
        <dbReference type="ARBA" id="ARBA00023136"/>
    </source>
</evidence>
<evidence type="ECO:0000256" key="6">
    <source>
        <dbReference type="ARBA" id="ARBA00023065"/>
    </source>
</evidence>
<evidence type="ECO:0000256" key="4">
    <source>
        <dbReference type="ARBA" id="ARBA00022448"/>
    </source>
</evidence>
<evidence type="ECO:0000256" key="1">
    <source>
        <dbReference type="ARBA" id="ARBA00003456"/>
    </source>
</evidence>
<dbReference type="SUPFAM" id="SSF52943">
    <property type="entry name" value="ATP synthase (F1-ATPase), gamma subunit"/>
    <property type="match status" value="1"/>
</dbReference>
<dbReference type="InterPro" id="IPR035968">
    <property type="entry name" value="ATP_synth_F1_ATPase_gsu"/>
</dbReference>
<gene>
    <name evidence="10" type="ORF">A3C26_03495</name>
</gene>
<keyword evidence="6" id="KW-0406">Ion transport</keyword>
<dbReference type="GO" id="GO:0046933">
    <property type="term" value="F:proton-transporting ATP synthase activity, rotational mechanism"/>
    <property type="evidence" value="ECO:0007669"/>
    <property type="project" value="InterPro"/>
</dbReference>
<dbReference type="EMBL" id="MFCX01000023">
    <property type="protein sequence ID" value="OGE25584.1"/>
    <property type="molecule type" value="Genomic_DNA"/>
</dbReference>
<evidence type="ECO:0000256" key="9">
    <source>
        <dbReference type="ARBA" id="ARBA00023310"/>
    </source>
</evidence>
<reference evidence="10 11" key="1">
    <citation type="journal article" date="2016" name="Nat. Commun.">
        <title>Thousands of microbial genomes shed light on interconnected biogeochemical processes in an aquifer system.</title>
        <authorList>
            <person name="Anantharaman K."/>
            <person name="Brown C.T."/>
            <person name="Hug L.A."/>
            <person name="Sharon I."/>
            <person name="Castelle C.J."/>
            <person name="Probst A.J."/>
            <person name="Thomas B.C."/>
            <person name="Singh A."/>
            <person name="Wilkins M.J."/>
            <person name="Karaoz U."/>
            <person name="Brodie E.L."/>
            <person name="Williams K.H."/>
            <person name="Hubbard S.S."/>
            <person name="Banfield J.F."/>
        </authorList>
    </citation>
    <scope>NUCLEOTIDE SEQUENCE [LARGE SCALE GENOMIC DNA]</scope>
</reference>
<sequence length="278" mass="31960">MTIKEITELLEQSNSLKQIAQSYSEIANQKIKRIRAEAERNRQFFQEISFVYGLIQSLAAKKKLTVLKPKKSVSIILTSNYRFYGRINDDLIKFFIKSIQNTQTDMIILGKAAIEYFQTNRIKVMQQIFLKTDQPDTEELSNLVGIIKDYNQANVYFSKLKSLLVQIPSVVDLNASANIETSDKKIDFRFIFEPELLKILQFFDSQILTLLLEETFLESEVSRTASRFISMDQAETEANKFIGEYEKLKAYALRNIKNSQILESLAAVAASRKKASYG</sequence>
<evidence type="ECO:0000256" key="2">
    <source>
        <dbReference type="ARBA" id="ARBA00004170"/>
    </source>
</evidence>
<dbReference type="Gene3D" id="3.40.1380.10">
    <property type="match status" value="1"/>
</dbReference>
<dbReference type="InterPro" id="IPR000131">
    <property type="entry name" value="ATP_synth_F1_gsu"/>
</dbReference>
<organism evidence="10 11">
    <name type="scientific">Candidatus Daviesbacteria bacterium RIFCSPHIGHO2_02_FULL_39_12</name>
    <dbReference type="NCBI Taxonomy" id="1797770"/>
    <lineage>
        <taxon>Bacteria</taxon>
        <taxon>Candidatus Daviesiibacteriota</taxon>
    </lineage>
</organism>
<evidence type="ECO:0000313" key="10">
    <source>
        <dbReference type="EMBL" id="OGE25584.1"/>
    </source>
</evidence>
<comment type="caution">
    <text evidence="10">The sequence shown here is derived from an EMBL/GenBank/DDBJ whole genome shotgun (WGS) entry which is preliminary data.</text>
</comment>
<keyword evidence="5" id="KW-0375">Hydrogen ion transport</keyword>
<dbReference type="Proteomes" id="UP000177042">
    <property type="component" value="Unassembled WGS sequence"/>
</dbReference>
<accession>A0A1F5JAB1</accession>
<evidence type="ECO:0008006" key="12">
    <source>
        <dbReference type="Google" id="ProtNLM"/>
    </source>
</evidence>
<evidence type="ECO:0000256" key="5">
    <source>
        <dbReference type="ARBA" id="ARBA00022781"/>
    </source>
</evidence>
<comment type="function">
    <text evidence="1">Produces ATP from ADP in the presence of a proton gradient across the membrane. The gamma chain is believed to be important in regulating ATPase activity and the flow of protons through the CF(0) complex.</text>
</comment>
<keyword evidence="9" id="KW-0066">ATP synthesis</keyword>
<protein>
    <recommendedName>
        <fullName evidence="12">ATP synthase F1 subunit gamma</fullName>
    </recommendedName>
</protein>
<evidence type="ECO:0000256" key="8">
    <source>
        <dbReference type="ARBA" id="ARBA00023196"/>
    </source>
</evidence>
<dbReference type="AlphaFoldDB" id="A0A1F5JAB1"/>
<dbReference type="Pfam" id="PF00231">
    <property type="entry name" value="ATP-synt"/>
    <property type="match status" value="1"/>
</dbReference>
<proteinExistence type="inferred from homology"/>
<evidence type="ECO:0000256" key="3">
    <source>
        <dbReference type="ARBA" id="ARBA00007681"/>
    </source>
</evidence>
<keyword evidence="8" id="KW-0139">CF(1)</keyword>
<dbReference type="GO" id="GO:0045259">
    <property type="term" value="C:proton-transporting ATP synthase complex"/>
    <property type="evidence" value="ECO:0007669"/>
    <property type="project" value="UniProtKB-KW"/>
</dbReference>
<comment type="similarity">
    <text evidence="3">Belongs to the ATPase gamma chain family.</text>
</comment>
<keyword evidence="4" id="KW-0813">Transport</keyword>